<protein>
    <submittedName>
        <fullName evidence="3">Catalase</fullName>
        <ecNumber evidence="3">1.11.1.6</ecNumber>
    </submittedName>
</protein>
<evidence type="ECO:0000259" key="2">
    <source>
        <dbReference type="Pfam" id="PF06628"/>
    </source>
</evidence>
<keyword evidence="3" id="KW-0575">Peroxidase</keyword>
<reference evidence="3 4" key="1">
    <citation type="journal article" date="2012" name="J. Bacteriol.">
        <title>Draft Genome Sequence Determination for Cystic Fibrosis and Chronic Granulomatous Disease Burkholderia multivorans Isolates.</title>
        <authorList>
            <person name="Varga J.J."/>
            <person name="Losada L."/>
            <person name="Zelazny A.M."/>
            <person name="Brinkac L."/>
            <person name="Harkins D."/>
            <person name="Radune D."/>
            <person name="Hostetler J."/>
            <person name="Sampaio E.P."/>
            <person name="Ronning C.M."/>
            <person name="Nierman W.C."/>
            <person name="Greenberg D.E."/>
            <person name="Holland S.M."/>
            <person name="Goldberg J.B."/>
        </authorList>
    </citation>
    <scope>NUCLEOTIDE SEQUENCE [LARGE SCALE GENOMIC DNA]</scope>
    <source>
        <strain evidence="3 4">CGD2</strain>
    </source>
</reference>
<comment type="caution">
    <text evidence="3">The sequence shown here is derived from an EMBL/GenBank/DDBJ whole genome shotgun (WGS) entry which is preliminary data.</text>
</comment>
<dbReference type="EMBL" id="ACFC01000004">
    <property type="protein sequence ID" value="EEE07256.1"/>
    <property type="molecule type" value="Genomic_DNA"/>
</dbReference>
<accession>B9BNT8</accession>
<dbReference type="GO" id="GO:0004096">
    <property type="term" value="F:catalase activity"/>
    <property type="evidence" value="ECO:0007669"/>
    <property type="project" value="UniProtKB-EC"/>
</dbReference>
<evidence type="ECO:0000313" key="3">
    <source>
        <dbReference type="EMBL" id="EEE07256.1"/>
    </source>
</evidence>
<organism evidence="3 4">
    <name type="scientific">Burkholderia multivorans CGD2</name>
    <dbReference type="NCBI Taxonomy" id="513052"/>
    <lineage>
        <taxon>Bacteria</taxon>
        <taxon>Pseudomonadati</taxon>
        <taxon>Pseudomonadota</taxon>
        <taxon>Betaproteobacteria</taxon>
        <taxon>Burkholderiales</taxon>
        <taxon>Burkholderiaceae</taxon>
        <taxon>Burkholderia</taxon>
        <taxon>Burkholderia cepacia complex</taxon>
    </lineage>
</organism>
<dbReference type="InterPro" id="IPR010582">
    <property type="entry name" value="Catalase_immune_responsive"/>
</dbReference>
<dbReference type="SUPFAM" id="SSF56634">
    <property type="entry name" value="Heme-dependent catalase-like"/>
    <property type="match status" value="1"/>
</dbReference>
<sequence>MQDSNALEPALQAGVLDHYNHREDDDYYSQSAALFRLFDPEQKERLFSNIARHIDGVPKDIVERALEHFVKIDLAYGAGVRAAVAKRARSPAACSSPRIARDIVLIAVRSVVRDTVANHRSSKRAGGKYRFTSGRI</sequence>
<dbReference type="AlphaFoldDB" id="B9BNT8"/>
<keyword evidence="3" id="KW-0560">Oxidoreductase</keyword>
<dbReference type="Gene3D" id="2.40.180.10">
    <property type="entry name" value="Catalase core domain"/>
    <property type="match status" value="1"/>
</dbReference>
<evidence type="ECO:0000256" key="1">
    <source>
        <dbReference type="ARBA" id="ARBA00002974"/>
    </source>
</evidence>
<comment type="function">
    <text evidence="1">Decomposes hydrogen peroxide into water and oxygen; serves to protect cells from the toxic effects of hydrogen peroxide.</text>
</comment>
<gene>
    <name evidence="3" type="ORF">BURMUCGD2_6358</name>
</gene>
<dbReference type="EC" id="1.11.1.6" evidence="3"/>
<dbReference type="Proteomes" id="UP000004535">
    <property type="component" value="Unassembled WGS sequence"/>
</dbReference>
<dbReference type="GO" id="GO:0020037">
    <property type="term" value="F:heme binding"/>
    <property type="evidence" value="ECO:0007669"/>
    <property type="project" value="InterPro"/>
</dbReference>
<dbReference type="InterPro" id="IPR020835">
    <property type="entry name" value="Catalase_sf"/>
</dbReference>
<evidence type="ECO:0000313" key="4">
    <source>
        <dbReference type="Proteomes" id="UP000004535"/>
    </source>
</evidence>
<feature type="domain" description="Catalase immune-responsive" evidence="2">
    <location>
        <begin position="23"/>
        <end position="84"/>
    </location>
</feature>
<name>B9BNT8_9BURK</name>
<dbReference type="Pfam" id="PF06628">
    <property type="entry name" value="Catalase-rel"/>
    <property type="match status" value="1"/>
</dbReference>
<proteinExistence type="predicted"/>